<protein>
    <submittedName>
        <fullName evidence="3">Class II aldolase/adducin family protein</fullName>
    </submittedName>
</protein>
<sequence length="266" mass="29524">MTTMPLTNPQLIEALAESRRTSHQVDPAEWAMRVELAACYRLVAHFRMTDWVYNHISAAIPGSPDHYLINPFGLLYEEVSASNLVKVDVAGNLVDDVPYDVNPAAFVIHGAIHQARPDAVCVLHTHTAAGVAVSAQAEGLLPLSQHALRFHDRVAYHGFEGIALDLDEQRRLVQDLGSKKVLILRNHGLLTVGKTVGDAFKEMFFLERACQIQVAALAGNRTMTLPPPEVCEHTASQFDNDASFLQGRDWRALLRLLDRIDPSYKE</sequence>
<dbReference type="NCBIfam" id="NF005451">
    <property type="entry name" value="PRK07044.1"/>
    <property type="match status" value="1"/>
</dbReference>
<keyword evidence="4" id="KW-1185">Reference proteome</keyword>
<dbReference type="EMBL" id="JBBKZT010000012">
    <property type="protein sequence ID" value="MEJ8849972.1"/>
    <property type="molecule type" value="Genomic_DNA"/>
</dbReference>
<organism evidence="3 4">
    <name type="scientific">Variovorax rhizosphaerae</name>
    <dbReference type="NCBI Taxonomy" id="1836200"/>
    <lineage>
        <taxon>Bacteria</taxon>
        <taxon>Pseudomonadati</taxon>
        <taxon>Pseudomonadota</taxon>
        <taxon>Betaproteobacteria</taxon>
        <taxon>Burkholderiales</taxon>
        <taxon>Comamonadaceae</taxon>
        <taxon>Variovorax</taxon>
    </lineage>
</organism>
<evidence type="ECO:0000313" key="4">
    <source>
        <dbReference type="Proteomes" id="UP001385892"/>
    </source>
</evidence>
<dbReference type="SUPFAM" id="SSF53639">
    <property type="entry name" value="AraD/HMP-PK domain-like"/>
    <property type="match status" value="1"/>
</dbReference>
<dbReference type="Proteomes" id="UP001385892">
    <property type="component" value="Unassembled WGS sequence"/>
</dbReference>
<name>A0ABU8WQZ0_9BURK</name>
<comment type="caution">
    <text evidence="3">The sequence shown here is derived from an EMBL/GenBank/DDBJ whole genome shotgun (WGS) entry which is preliminary data.</text>
</comment>
<dbReference type="InterPro" id="IPR036409">
    <property type="entry name" value="Aldolase_II/adducin_N_sf"/>
</dbReference>
<evidence type="ECO:0000259" key="2">
    <source>
        <dbReference type="SMART" id="SM01007"/>
    </source>
</evidence>
<feature type="domain" description="Class II aldolase/adducin N-terminal" evidence="2">
    <location>
        <begin position="34"/>
        <end position="214"/>
    </location>
</feature>
<dbReference type="PANTHER" id="PTHR10672:SF3">
    <property type="entry name" value="PROTEIN HU-LI TAI SHAO"/>
    <property type="match status" value="1"/>
</dbReference>
<accession>A0ABU8WQZ0</accession>
<dbReference type="SMART" id="SM01007">
    <property type="entry name" value="Aldolase_II"/>
    <property type="match status" value="1"/>
</dbReference>
<evidence type="ECO:0000256" key="1">
    <source>
        <dbReference type="ARBA" id="ARBA00037961"/>
    </source>
</evidence>
<dbReference type="Pfam" id="PF00596">
    <property type="entry name" value="Aldolase_II"/>
    <property type="match status" value="1"/>
</dbReference>
<evidence type="ECO:0000313" key="3">
    <source>
        <dbReference type="EMBL" id="MEJ8849972.1"/>
    </source>
</evidence>
<dbReference type="PANTHER" id="PTHR10672">
    <property type="entry name" value="ADDUCIN"/>
    <property type="match status" value="1"/>
</dbReference>
<dbReference type="InterPro" id="IPR051017">
    <property type="entry name" value="Aldolase-II_Adducin_sf"/>
</dbReference>
<gene>
    <name evidence="3" type="ORF">WKW82_25230</name>
</gene>
<dbReference type="Gene3D" id="3.40.225.10">
    <property type="entry name" value="Class II aldolase/adducin N-terminal domain"/>
    <property type="match status" value="1"/>
</dbReference>
<comment type="similarity">
    <text evidence="1">Belongs to the aldolase class II family.</text>
</comment>
<dbReference type="InterPro" id="IPR001303">
    <property type="entry name" value="Aldolase_II/adducin_N"/>
</dbReference>
<dbReference type="RefSeq" id="WP_340345138.1">
    <property type="nucleotide sequence ID" value="NZ_JBBKZT010000012.1"/>
</dbReference>
<proteinExistence type="inferred from homology"/>
<reference evidence="3 4" key="1">
    <citation type="submission" date="2024-03" db="EMBL/GenBank/DDBJ databases">
        <title>Novel species of the genus Variovorax.</title>
        <authorList>
            <person name="Liu Q."/>
            <person name="Xin Y.-H."/>
        </authorList>
    </citation>
    <scope>NUCLEOTIDE SEQUENCE [LARGE SCALE GENOMIC DNA]</scope>
    <source>
        <strain evidence="3 4">KACC 18900</strain>
    </source>
</reference>